<evidence type="ECO:0000313" key="2">
    <source>
        <dbReference type="Proteomes" id="UP000005365"/>
    </source>
</evidence>
<gene>
    <name evidence="1" type="ORF">NEISICOT_00605</name>
</gene>
<name>C6M267_NEISI</name>
<comment type="caution">
    <text evidence="1">The sequence shown here is derived from an EMBL/GenBank/DDBJ whole genome shotgun (WGS) entry which is preliminary data.</text>
</comment>
<sequence>MRSVFYTNYRVLAYLNEKTSLITLKRGYFVCILHVLDDPFRAKFRR</sequence>
<proteinExistence type="predicted"/>
<keyword evidence="2" id="KW-1185">Reference proteome</keyword>
<protein>
    <submittedName>
        <fullName evidence="1">Uncharacterized protein</fullName>
    </submittedName>
</protein>
<evidence type="ECO:0000313" key="1">
    <source>
        <dbReference type="EMBL" id="EET45895.1"/>
    </source>
</evidence>
<accession>C6M267</accession>
<dbReference type="AlphaFoldDB" id="C6M267"/>
<organism evidence="1 2">
    <name type="scientific">Neisseria sicca ATCC 29256</name>
    <dbReference type="NCBI Taxonomy" id="547045"/>
    <lineage>
        <taxon>Bacteria</taxon>
        <taxon>Pseudomonadati</taxon>
        <taxon>Pseudomonadota</taxon>
        <taxon>Betaproteobacteria</taxon>
        <taxon>Neisseriales</taxon>
        <taxon>Neisseriaceae</taxon>
        <taxon>Neisseria</taxon>
    </lineage>
</organism>
<dbReference type="EMBL" id="ACKO02000002">
    <property type="protein sequence ID" value="EET45895.1"/>
    <property type="molecule type" value="Genomic_DNA"/>
</dbReference>
<dbReference type="Proteomes" id="UP000005365">
    <property type="component" value="Unassembled WGS sequence"/>
</dbReference>
<reference evidence="1" key="1">
    <citation type="submission" date="2009-07" db="EMBL/GenBank/DDBJ databases">
        <authorList>
            <person name="Weinstock G."/>
            <person name="Sodergren E."/>
            <person name="Clifton S."/>
            <person name="Fulton L."/>
            <person name="Fulton B."/>
            <person name="Courtney L."/>
            <person name="Fronick C."/>
            <person name="Harrison M."/>
            <person name="Strong C."/>
            <person name="Farmer C."/>
            <person name="Delahaunty K."/>
            <person name="Markovic C."/>
            <person name="Hall O."/>
            <person name="Minx P."/>
            <person name="Tomlinson C."/>
            <person name="Mitreva M."/>
            <person name="Nelson J."/>
            <person name="Hou S."/>
            <person name="Wollam A."/>
            <person name="Pepin K.H."/>
            <person name="Johnson M."/>
            <person name="Bhonagiri V."/>
            <person name="Nash W.E."/>
            <person name="Warren W."/>
            <person name="Chinwalla A."/>
            <person name="Mardis E.R."/>
            <person name="Wilson R.K."/>
        </authorList>
    </citation>
    <scope>NUCLEOTIDE SEQUENCE [LARGE SCALE GENOMIC DNA]</scope>
    <source>
        <strain evidence="1">ATCC 29256</strain>
    </source>
</reference>